<organism evidence="7 8">
    <name type="scientific">Jonesia denitrificans (strain ATCC 14870 / DSM 20603 / BCRC 15368 / CIP 55.134 / JCM 11481 / NBRC 15587 / NCTC 10816 / Prevot 55134)</name>
    <name type="common">Listeria denitrificans</name>
    <dbReference type="NCBI Taxonomy" id="471856"/>
    <lineage>
        <taxon>Bacteria</taxon>
        <taxon>Bacillati</taxon>
        <taxon>Actinomycetota</taxon>
        <taxon>Actinomycetes</taxon>
        <taxon>Micrococcales</taxon>
        <taxon>Jonesiaceae</taxon>
        <taxon>Jonesia</taxon>
    </lineage>
</organism>
<reference evidence="7 8" key="1">
    <citation type="journal article" date="2009" name="Stand. Genomic Sci.">
        <title>Complete genome sequence of Jonesia denitrificans type strain (Prevot 55134).</title>
        <authorList>
            <person name="Pukall R."/>
            <person name="Gehrich-Schroter G."/>
            <person name="Lapidus A."/>
            <person name="Nolan M."/>
            <person name="Glavina Del Rio T."/>
            <person name="Lucas S."/>
            <person name="Chen F."/>
            <person name="Tice H."/>
            <person name="Pitluck S."/>
            <person name="Cheng J.F."/>
            <person name="Copeland A."/>
            <person name="Saunders E."/>
            <person name="Brettin T."/>
            <person name="Detter J.C."/>
            <person name="Bruce D."/>
            <person name="Goodwin L."/>
            <person name="Pati A."/>
            <person name="Ivanova N."/>
            <person name="Mavromatis K."/>
            <person name="Ovchinnikova G."/>
            <person name="Chen A."/>
            <person name="Palaniappan K."/>
            <person name="Land M."/>
            <person name="Hauser L."/>
            <person name="Chang Y.J."/>
            <person name="Jeffries C.D."/>
            <person name="Chain P."/>
            <person name="Goker M."/>
            <person name="Bristow J."/>
            <person name="Eisen J.A."/>
            <person name="Markowitz V."/>
            <person name="Hugenholtz P."/>
            <person name="Kyrpides N.C."/>
            <person name="Klenk H.P."/>
            <person name="Han C."/>
        </authorList>
    </citation>
    <scope>NUCLEOTIDE SEQUENCE [LARGE SCALE GENOMIC DNA]</scope>
    <source>
        <strain evidence="8">ATCC 14870 / DSM 20603 / BCRC 15368 / CIP 55.134 / JCM 11481 / NBRC 15587 / NCTC 10816 / Prevot 55134</strain>
    </source>
</reference>
<dbReference type="Gene3D" id="1.10.357.10">
    <property type="entry name" value="Tetracycline Repressor, domain 2"/>
    <property type="match status" value="1"/>
</dbReference>
<dbReference type="InterPro" id="IPR039538">
    <property type="entry name" value="BetI_C"/>
</dbReference>
<dbReference type="InterPro" id="IPR036271">
    <property type="entry name" value="Tet_transcr_reg_TetR-rel_C_sf"/>
</dbReference>
<dbReference type="AlphaFoldDB" id="C7R4Y6"/>
<dbReference type="Pfam" id="PF00440">
    <property type="entry name" value="TetR_N"/>
    <property type="match status" value="1"/>
</dbReference>
<keyword evidence="8" id="KW-1185">Reference proteome</keyword>
<evidence type="ECO:0000256" key="5">
    <source>
        <dbReference type="PROSITE-ProRule" id="PRU00335"/>
    </source>
</evidence>
<proteinExistence type="predicted"/>
<dbReference type="InterPro" id="IPR009057">
    <property type="entry name" value="Homeodomain-like_sf"/>
</dbReference>
<dbReference type="InterPro" id="IPR001647">
    <property type="entry name" value="HTH_TetR"/>
</dbReference>
<dbReference type="SUPFAM" id="SSF48498">
    <property type="entry name" value="Tetracyclin repressor-like, C-terminal domain"/>
    <property type="match status" value="1"/>
</dbReference>
<accession>C7R4Y6</accession>
<dbReference type="SUPFAM" id="SSF46689">
    <property type="entry name" value="Homeodomain-like"/>
    <property type="match status" value="1"/>
</dbReference>
<sequence length="215" mass="23709">MIAVDTNNQPAMGTPRGQQAKTDIIRAAMELFGEVGFHGASLRDIAARAGMSHPGMLHHFPTKTALLQAVLERRDHEDATVVQAERDTGRTRLQAMIHLMERNSERRPIIELFTALAAEATSPAHPAHGYFLNRYDQLVTVVEDELVQHQQRGELREGVNPHSAARTIIAVMDGLQLQWLLTTADGSESQFSMADAFRAHLNSLLTCGLNCSPQP</sequence>
<gene>
    <name evidence="7" type="ordered locus">Jden_1508</name>
</gene>
<keyword evidence="3 5" id="KW-0238">DNA-binding</keyword>
<dbReference type="Pfam" id="PF13977">
    <property type="entry name" value="TetR_C_6"/>
    <property type="match status" value="1"/>
</dbReference>
<dbReference type="RefSeq" id="WP_015771784.1">
    <property type="nucleotide sequence ID" value="NC_013174.1"/>
</dbReference>
<feature type="domain" description="HTH tetR-type" evidence="6">
    <location>
        <begin position="18"/>
        <end position="78"/>
    </location>
</feature>
<feature type="DNA-binding region" description="H-T-H motif" evidence="5">
    <location>
        <begin position="41"/>
        <end position="60"/>
    </location>
</feature>
<dbReference type="PRINTS" id="PR00455">
    <property type="entry name" value="HTHTETR"/>
</dbReference>
<dbReference type="KEGG" id="jde:Jden_1508"/>
<evidence type="ECO:0000256" key="2">
    <source>
        <dbReference type="ARBA" id="ARBA00023015"/>
    </source>
</evidence>
<dbReference type="PANTHER" id="PTHR47506">
    <property type="entry name" value="TRANSCRIPTIONAL REGULATORY PROTEIN"/>
    <property type="match status" value="1"/>
</dbReference>
<keyword evidence="1" id="KW-0678">Repressor</keyword>
<evidence type="ECO:0000256" key="4">
    <source>
        <dbReference type="ARBA" id="ARBA00023163"/>
    </source>
</evidence>
<dbReference type="PANTHER" id="PTHR47506:SF6">
    <property type="entry name" value="HTH-TYPE TRANSCRIPTIONAL REPRESSOR NEMR"/>
    <property type="match status" value="1"/>
</dbReference>
<evidence type="ECO:0000313" key="8">
    <source>
        <dbReference type="Proteomes" id="UP000000628"/>
    </source>
</evidence>
<keyword evidence="2" id="KW-0805">Transcription regulation</keyword>
<evidence type="ECO:0000256" key="3">
    <source>
        <dbReference type="ARBA" id="ARBA00023125"/>
    </source>
</evidence>
<evidence type="ECO:0000259" key="6">
    <source>
        <dbReference type="PROSITE" id="PS50977"/>
    </source>
</evidence>
<dbReference type="EMBL" id="CP001706">
    <property type="protein sequence ID" value="ACV09156.1"/>
    <property type="molecule type" value="Genomic_DNA"/>
</dbReference>
<dbReference type="GO" id="GO:0003677">
    <property type="term" value="F:DNA binding"/>
    <property type="evidence" value="ECO:0007669"/>
    <property type="project" value="UniProtKB-UniRule"/>
</dbReference>
<dbReference type="Proteomes" id="UP000000628">
    <property type="component" value="Chromosome"/>
</dbReference>
<protein>
    <submittedName>
        <fullName evidence="7">Transcriptional regulator, TetR family</fullName>
    </submittedName>
</protein>
<dbReference type="eggNOG" id="COG1309">
    <property type="taxonomic scope" value="Bacteria"/>
</dbReference>
<keyword evidence="4" id="KW-0804">Transcription</keyword>
<dbReference type="HOGENOM" id="CLU_069356_44_1_11"/>
<evidence type="ECO:0000313" key="7">
    <source>
        <dbReference type="EMBL" id="ACV09156.1"/>
    </source>
</evidence>
<dbReference type="STRING" id="471856.Jden_1508"/>
<name>C7R4Y6_JONDD</name>
<evidence type="ECO:0000256" key="1">
    <source>
        <dbReference type="ARBA" id="ARBA00022491"/>
    </source>
</evidence>
<dbReference type="PROSITE" id="PS50977">
    <property type="entry name" value="HTH_TETR_2"/>
    <property type="match status" value="1"/>
</dbReference>